<reference evidence="1 2" key="1">
    <citation type="submission" date="2019-05" db="EMBL/GenBank/DDBJ databases">
        <title>Another draft genome of Portunus trituberculatus and its Hox gene families provides insights of decapod evolution.</title>
        <authorList>
            <person name="Jeong J.-H."/>
            <person name="Song I."/>
            <person name="Kim S."/>
            <person name="Choi T."/>
            <person name="Kim D."/>
            <person name="Ryu S."/>
            <person name="Kim W."/>
        </authorList>
    </citation>
    <scope>NUCLEOTIDE SEQUENCE [LARGE SCALE GENOMIC DNA]</scope>
    <source>
        <tissue evidence="1">Muscle</tissue>
    </source>
</reference>
<keyword evidence="2" id="KW-1185">Reference proteome</keyword>
<accession>A0A5B7J5H0</accession>
<evidence type="ECO:0000313" key="2">
    <source>
        <dbReference type="Proteomes" id="UP000324222"/>
    </source>
</evidence>
<dbReference type="EMBL" id="VSRR010082860">
    <property type="protein sequence ID" value="MPC89989.1"/>
    <property type="molecule type" value="Genomic_DNA"/>
</dbReference>
<gene>
    <name evidence="1" type="ORF">E2C01_084955</name>
</gene>
<name>A0A5B7J5H0_PORTR</name>
<organism evidence="1 2">
    <name type="scientific">Portunus trituberculatus</name>
    <name type="common">Swimming crab</name>
    <name type="synonym">Neptunus trituberculatus</name>
    <dbReference type="NCBI Taxonomy" id="210409"/>
    <lineage>
        <taxon>Eukaryota</taxon>
        <taxon>Metazoa</taxon>
        <taxon>Ecdysozoa</taxon>
        <taxon>Arthropoda</taxon>
        <taxon>Crustacea</taxon>
        <taxon>Multicrustacea</taxon>
        <taxon>Malacostraca</taxon>
        <taxon>Eumalacostraca</taxon>
        <taxon>Eucarida</taxon>
        <taxon>Decapoda</taxon>
        <taxon>Pleocyemata</taxon>
        <taxon>Brachyura</taxon>
        <taxon>Eubrachyura</taxon>
        <taxon>Portunoidea</taxon>
        <taxon>Portunidae</taxon>
        <taxon>Portuninae</taxon>
        <taxon>Portunus</taxon>
    </lineage>
</organism>
<comment type="caution">
    <text evidence="1">The sequence shown here is derived from an EMBL/GenBank/DDBJ whole genome shotgun (WGS) entry which is preliminary data.</text>
</comment>
<proteinExistence type="predicted"/>
<protein>
    <submittedName>
        <fullName evidence="1">Uncharacterized protein</fullName>
    </submittedName>
</protein>
<sequence length="137" mass="15203">MLLKGLKLCSPKKSQILISLSIQLDPQHLFTPGLSNSASWKHKHTNLKKDEGTVRGFNQKPKPVTTFRVTSLKSDHVKISEPTHGTGDVGFTNLDMIPNILSIRPRQSKLQYISEDTRGLPSHILAGGIQTAYQLHP</sequence>
<dbReference type="Proteomes" id="UP000324222">
    <property type="component" value="Unassembled WGS sequence"/>
</dbReference>
<dbReference type="AlphaFoldDB" id="A0A5B7J5H0"/>
<evidence type="ECO:0000313" key="1">
    <source>
        <dbReference type="EMBL" id="MPC89989.1"/>
    </source>
</evidence>